<dbReference type="EMBL" id="BJVI01000012">
    <property type="protein sequence ID" value="GEL17793.1"/>
    <property type="molecule type" value="Genomic_DNA"/>
</dbReference>
<evidence type="ECO:0000259" key="1">
    <source>
        <dbReference type="PROSITE" id="PS50995"/>
    </source>
</evidence>
<dbReference type="SUPFAM" id="SSF46785">
    <property type="entry name" value="Winged helix' DNA-binding domain"/>
    <property type="match status" value="1"/>
</dbReference>
<dbReference type="Gene3D" id="1.10.10.10">
    <property type="entry name" value="Winged helix-like DNA-binding domain superfamily/Winged helix DNA-binding domain"/>
    <property type="match status" value="1"/>
</dbReference>
<sequence>MRDAIDQVEAAMIAVRRRQTRRTLAREAGAADDTVQQVLDTIEEAEQAGRSLGVTALAAALGVDQPRASKLAAGAVAAGFVRREAEQHDGRRSRLMLTEMGRERLAAVHRHRRSRFAAAMDGWTPAERAEFARLLTRFVAGL</sequence>
<comment type="caution">
    <text evidence="2">The sequence shown here is derived from an EMBL/GenBank/DDBJ whole genome shotgun (WGS) entry which is preliminary data.</text>
</comment>
<dbReference type="PANTHER" id="PTHR33164:SF57">
    <property type="entry name" value="MARR-FAMILY TRANSCRIPTIONAL REGULATOR"/>
    <property type="match status" value="1"/>
</dbReference>
<dbReference type="GO" id="GO:0003700">
    <property type="term" value="F:DNA-binding transcription factor activity"/>
    <property type="evidence" value="ECO:0007669"/>
    <property type="project" value="InterPro"/>
</dbReference>
<reference evidence="2 3" key="1">
    <citation type="submission" date="2019-07" db="EMBL/GenBank/DDBJ databases">
        <title>Whole genome shotgun sequence of Pseudonocardia asaccharolytica NBRC 16224.</title>
        <authorList>
            <person name="Hosoyama A."/>
            <person name="Uohara A."/>
            <person name="Ohji S."/>
            <person name="Ichikawa N."/>
        </authorList>
    </citation>
    <scope>NUCLEOTIDE SEQUENCE [LARGE SCALE GENOMIC DNA]</scope>
    <source>
        <strain evidence="2 3">NBRC 16224</strain>
    </source>
</reference>
<gene>
    <name evidence="2" type="ORF">PA7_16300</name>
</gene>
<dbReference type="InterPro" id="IPR036388">
    <property type="entry name" value="WH-like_DNA-bd_sf"/>
</dbReference>
<dbReference type="SMART" id="SM00347">
    <property type="entry name" value="HTH_MARR"/>
    <property type="match status" value="1"/>
</dbReference>
<evidence type="ECO:0000313" key="3">
    <source>
        <dbReference type="Proteomes" id="UP000321328"/>
    </source>
</evidence>
<feature type="domain" description="HTH marR-type" evidence="1">
    <location>
        <begin position="1"/>
        <end position="140"/>
    </location>
</feature>
<dbReference type="GO" id="GO:0006950">
    <property type="term" value="P:response to stress"/>
    <property type="evidence" value="ECO:0007669"/>
    <property type="project" value="TreeGrafter"/>
</dbReference>
<dbReference type="AlphaFoldDB" id="A0A511CZU5"/>
<dbReference type="RefSeq" id="WP_028928412.1">
    <property type="nucleotide sequence ID" value="NZ_AUII01000001.1"/>
</dbReference>
<dbReference type="PROSITE" id="PS50995">
    <property type="entry name" value="HTH_MARR_2"/>
    <property type="match status" value="1"/>
</dbReference>
<protein>
    <submittedName>
        <fullName evidence="2">MarR family transcriptional regulator</fullName>
    </submittedName>
</protein>
<dbReference type="PANTHER" id="PTHR33164">
    <property type="entry name" value="TRANSCRIPTIONAL REGULATOR, MARR FAMILY"/>
    <property type="match status" value="1"/>
</dbReference>
<dbReference type="InterPro" id="IPR039422">
    <property type="entry name" value="MarR/SlyA-like"/>
</dbReference>
<dbReference type="STRING" id="1123024.GCA_000423625_00096"/>
<dbReference type="OrthoDB" id="7774677at2"/>
<keyword evidence="3" id="KW-1185">Reference proteome</keyword>
<organism evidence="2 3">
    <name type="scientific">Pseudonocardia asaccharolytica DSM 44247 = NBRC 16224</name>
    <dbReference type="NCBI Taxonomy" id="1123024"/>
    <lineage>
        <taxon>Bacteria</taxon>
        <taxon>Bacillati</taxon>
        <taxon>Actinomycetota</taxon>
        <taxon>Actinomycetes</taxon>
        <taxon>Pseudonocardiales</taxon>
        <taxon>Pseudonocardiaceae</taxon>
        <taxon>Pseudonocardia</taxon>
    </lineage>
</organism>
<proteinExistence type="predicted"/>
<evidence type="ECO:0000313" key="2">
    <source>
        <dbReference type="EMBL" id="GEL17793.1"/>
    </source>
</evidence>
<name>A0A511CZU5_9PSEU</name>
<accession>A0A511CZU5</accession>
<dbReference type="Pfam" id="PF12802">
    <property type="entry name" value="MarR_2"/>
    <property type="match status" value="1"/>
</dbReference>
<dbReference type="InterPro" id="IPR000835">
    <property type="entry name" value="HTH_MarR-typ"/>
</dbReference>
<dbReference type="InterPro" id="IPR036390">
    <property type="entry name" value="WH_DNA-bd_sf"/>
</dbReference>
<dbReference type="Proteomes" id="UP000321328">
    <property type="component" value="Unassembled WGS sequence"/>
</dbReference>